<accession>A0A2U2N4J7</accession>
<dbReference type="PROSITE" id="PS51186">
    <property type="entry name" value="GNAT"/>
    <property type="match status" value="1"/>
</dbReference>
<dbReference type="InterPro" id="IPR050832">
    <property type="entry name" value="Bact_Acetyltransf"/>
</dbReference>
<sequence length="207" mass="22268">MFTVENRQQSPADGPHLCLRPACGEDVAALRAMHILSVLTLCARDYSGVQLAAFLSDFDTTAPDCLEAGRLLVATLDGALVGSGGWQPTGQMRCTREGVLPEVEIRALYVHPAAAGRGVGGRIYEHLEQAAAAEGHAGSLVLRSTLTAERFYARRGFRRIERTALPLREGIAFPVVRMAKALHLPASLEPMEGRAEQRAPEPMPEAG</sequence>
<dbReference type="PANTHER" id="PTHR43877">
    <property type="entry name" value="AMINOALKYLPHOSPHONATE N-ACETYLTRANSFERASE-RELATED-RELATED"/>
    <property type="match status" value="1"/>
</dbReference>
<dbReference type="InterPro" id="IPR016181">
    <property type="entry name" value="Acyl_CoA_acyltransferase"/>
</dbReference>
<dbReference type="Gene3D" id="3.40.630.30">
    <property type="match status" value="1"/>
</dbReference>
<dbReference type="RefSeq" id="WP_109677532.1">
    <property type="nucleotide sequence ID" value="NZ_CP086615.1"/>
</dbReference>
<dbReference type="OrthoDB" id="5567621at2"/>
<proteinExistence type="predicted"/>
<comment type="caution">
    <text evidence="5">The sequence shown here is derived from an EMBL/GenBank/DDBJ whole genome shotgun (WGS) entry which is preliminary data.</text>
</comment>
<name>A0A2U2N4J7_9GAMM</name>
<dbReference type="EMBL" id="QFFI01000008">
    <property type="protein sequence ID" value="PWG63889.1"/>
    <property type="molecule type" value="Genomic_DNA"/>
</dbReference>
<keyword evidence="6" id="KW-1185">Reference proteome</keyword>
<dbReference type="InterPro" id="IPR000182">
    <property type="entry name" value="GNAT_dom"/>
</dbReference>
<organism evidence="5 6">
    <name type="scientific">Sediminicurvatus halobius</name>
    <dbReference type="NCBI Taxonomy" id="2182432"/>
    <lineage>
        <taxon>Bacteria</taxon>
        <taxon>Pseudomonadati</taxon>
        <taxon>Pseudomonadota</taxon>
        <taxon>Gammaproteobacteria</taxon>
        <taxon>Chromatiales</taxon>
        <taxon>Ectothiorhodospiraceae</taxon>
        <taxon>Sediminicurvatus</taxon>
    </lineage>
</organism>
<gene>
    <name evidence="5" type="ORF">DEM34_06725</name>
</gene>
<dbReference type="GO" id="GO:0016747">
    <property type="term" value="F:acyltransferase activity, transferring groups other than amino-acyl groups"/>
    <property type="evidence" value="ECO:0007669"/>
    <property type="project" value="InterPro"/>
</dbReference>
<dbReference type="Pfam" id="PF13673">
    <property type="entry name" value="Acetyltransf_10"/>
    <property type="match status" value="1"/>
</dbReference>
<protein>
    <recommendedName>
        <fullName evidence="4">N-acetyltransferase domain-containing protein</fullName>
    </recommendedName>
</protein>
<keyword evidence="1" id="KW-0808">Transferase</keyword>
<evidence type="ECO:0000259" key="4">
    <source>
        <dbReference type="PROSITE" id="PS51186"/>
    </source>
</evidence>
<reference evidence="5 6" key="1">
    <citation type="submission" date="2018-05" db="EMBL/GenBank/DDBJ databases">
        <title>Spiribacter halobius sp. nov., a moderately halophilic bacterium isolated from marine solar saltern.</title>
        <authorList>
            <person name="Zheng W.-S."/>
            <person name="Lu D.-C."/>
            <person name="Du Z.-J."/>
        </authorList>
    </citation>
    <scope>NUCLEOTIDE SEQUENCE [LARGE SCALE GENOMIC DNA]</scope>
    <source>
        <strain evidence="5 6">E85</strain>
    </source>
</reference>
<feature type="domain" description="N-acetyltransferase" evidence="4">
    <location>
        <begin position="25"/>
        <end position="183"/>
    </location>
</feature>
<feature type="region of interest" description="Disordered" evidence="3">
    <location>
        <begin position="188"/>
        <end position="207"/>
    </location>
</feature>
<evidence type="ECO:0000256" key="3">
    <source>
        <dbReference type="SAM" id="MobiDB-lite"/>
    </source>
</evidence>
<dbReference type="Proteomes" id="UP000245474">
    <property type="component" value="Unassembled WGS sequence"/>
</dbReference>
<dbReference type="CDD" id="cd04301">
    <property type="entry name" value="NAT_SF"/>
    <property type="match status" value="1"/>
</dbReference>
<evidence type="ECO:0000256" key="1">
    <source>
        <dbReference type="ARBA" id="ARBA00022679"/>
    </source>
</evidence>
<evidence type="ECO:0000313" key="6">
    <source>
        <dbReference type="Proteomes" id="UP000245474"/>
    </source>
</evidence>
<keyword evidence="2" id="KW-0012">Acyltransferase</keyword>
<evidence type="ECO:0000313" key="5">
    <source>
        <dbReference type="EMBL" id="PWG63889.1"/>
    </source>
</evidence>
<dbReference type="AlphaFoldDB" id="A0A2U2N4J7"/>
<dbReference type="SUPFAM" id="SSF55729">
    <property type="entry name" value="Acyl-CoA N-acyltransferases (Nat)"/>
    <property type="match status" value="1"/>
</dbReference>
<evidence type="ECO:0000256" key="2">
    <source>
        <dbReference type="ARBA" id="ARBA00023315"/>
    </source>
</evidence>